<evidence type="ECO:0000256" key="6">
    <source>
        <dbReference type="ARBA" id="ARBA00058683"/>
    </source>
</evidence>
<evidence type="ECO:0000259" key="12">
    <source>
        <dbReference type="Pfam" id="PF02771"/>
    </source>
</evidence>
<accession>A0A162JTJ7</accession>
<dbReference type="Gene3D" id="1.20.140.10">
    <property type="entry name" value="Butyryl-CoA Dehydrogenase, subunit A, domain 3"/>
    <property type="match status" value="1"/>
</dbReference>
<comment type="caution">
    <text evidence="14">The sequence shown here is derived from an EMBL/GenBank/DDBJ whole genome shotgun (WGS) entry which is preliminary data.</text>
</comment>
<dbReference type="InterPro" id="IPR025878">
    <property type="entry name" value="Acyl-CoA_dh-like_C_dom"/>
</dbReference>
<dbReference type="InterPro" id="IPR046373">
    <property type="entry name" value="Acyl-CoA_Oxase/DH_mid-dom_sf"/>
</dbReference>
<dbReference type="InterPro" id="IPR036250">
    <property type="entry name" value="AcylCo_DH-like_C"/>
</dbReference>
<dbReference type="EMBL" id="LPZR01000213">
    <property type="protein sequence ID" value="KYO49860.1"/>
    <property type="molecule type" value="Genomic_DNA"/>
</dbReference>
<dbReference type="InterPro" id="IPR052166">
    <property type="entry name" value="Diverse_Acyl-CoA_DH"/>
</dbReference>
<evidence type="ECO:0000256" key="4">
    <source>
        <dbReference type="ARBA" id="ARBA00022827"/>
    </source>
</evidence>
<gene>
    <name evidence="14" type="ORF">AUP44_15095</name>
</gene>
<reference evidence="14 15" key="1">
    <citation type="submission" date="2015-12" db="EMBL/GenBank/DDBJ databases">
        <title>Genome sequence of Tistrella mobilis MCCC 1A02139.</title>
        <authorList>
            <person name="Lu L."/>
            <person name="Lai Q."/>
            <person name="Shao Z."/>
            <person name="Qian P."/>
        </authorList>
    </citation>
    <scope>NUCLEOTIDE SEQUENCE [LARGE SCALE GENOMIC DNA]</scope>
    <source>
        <strain evidence="14 15">MCCC 1A02139</strain>
    </source>
</reference>
<dbReference type="InterPro" id="IPR013786">
    <property type="entry name" value="AcylCoA_DH/ox_N"/>
</dbReference>
<evidence type="ECO:0000256" key="8">
    <source>
        <dbReference type="ARBA" id="ARBA00069043"/>
    </source>
</evidence>
<dbReference type="InterPro" id="IPR037069">
    <property type="entry name" value="AcylCoA_DH/ox_N_sf"/>
</dbReference>
<keyword evidence="3 9" id="KW-0285">Flavoprotein</keyword>
<dbReference type="OrthoDB" id="5510711at2"/>
<dbReference type="Gene3D" id="1.10.540.10">
    <property type="entry name" value="Acyl-CoA dehydrogenase/oxidase, N-terminal domain"/>
    <property type="match status" value="1"/>
</dbReference>
<protein>
    <recommendedName>
        <fullName evidence="8">3-methylmercaptopropionyl-CoA dehydrogenase</fullName>
        <ecNumber evidence="7">1.3.99.41</ecNumber>
    </recommendedName>
</protein>
<evidence type="ECO:0000313" key="14">
    <source>
        <dbReference type="EMBL" id="KYO49860.1"/>
    </source>
</evidence>
<dbReference type="InterPro" id="IPR006091">
    <property type="entry name" value="Acyl-CoA_Oxase/DH_mid-dom"/>
</dbReference>
<dbReference type="GO" id="GO:0016627">
    <property type="term" value="F:oxidoreductase activity, acting on the CH-CH group of donors"/>
    <property type="evidence" value="ECO:0007669"/>
    <property type="project" value="InterPro"/>
</dbReference>
<dbReference type="GO" id="GO:0050660">
    <property type="term" value="F:flavin adenine dinucleotide binding"/>
    <property type="evidence" value="ECO:0007669"/>
    <property type="project" value="InterPro"/>
</dbReference>
<evidence type="ECO:0000256" key="1">
    <source>
        <dbReference type="ARBA" id="ARBA00001974"/>
    </source>
</evidence>
<dbReference type="SUPFAM" id="SSF56645">
    <property type="entry name" value="Acyl-CoA dehydrogenase NM domain-like"/>
    <property type="match status" value="1"/>
</dbReference>
<keyword evidence="9" id="KW-0560">Oxidoreductase</keyword>
<organism evidence="14 15">
    <name type="scientific">Tistrella mobilis</name>
    <dbReference type="NCBI Taxonomy" id="171437"/>
    <lineage>
        <taxon>Bacteria</taxon>
        <taxon>Pseudomonadati</taxon>
        <taxon>Pseudomonadota</taxon>
        <taxon>Alphaproteobacteria</taxon>
        <taxon>Geminicoccales</taxon>
        <taxon>Geminicoccaceae</taxon>
        <taxon>Tistrella</taxon>
    </lineage>
</organism>
<dbReference type="Pfam" id="PF00441">
    <property type="entry name" value="Acyl-CoA_dh_1"/>
    <property type="match status" value="1"/>
</dbReference>
<dbReference type="GeneID" id="97240444"/>
<evidence type="ECO:0000313" key="15">
    <source>
        <dbReference type="Proteomes" id="UP000075787"/>
    </source>
</evidence>
<dbReference type="PANTHER" id="PTHR42803:SF3">
    <property type="entry name" value="ACYL-COA DEHYDROGENASE-RELATED"/>
    <property type="match status" value="1"/>
</dbReference>
<evidence type="ECO:0000256" key="7">
    <source>
        <dbReference type="ARBA" id="ARBA00066694"/>
    </source>
</evidence>
<feature type="domain" description="Acyl-CoA dehydrogenase/oxidase C-terminal" evidence="10">
    <location>
        <begin position="285"/>
        <end position="450"/>
    </location>
</feature>
<keyword evidence="4 9" id="KW-0274">FAD</keyword>
<evidence type="ECO:0000259" key="10">
    <source>
        <dbReference type="Pfam" id="PF00441"/>
    </source>
</evidence>
<comment type="catalytic activity">
    <reaction evidence="5">
        <text>3-(methylsulfanyl)propanoyl-CoA + oxidized [electron-transfer flavoprotein] + H(+) = 3-(methylsulfanyl)acryloyl-CoA + reduced [electron-transfer flavoprotein]</text>
        <dbReference type="Rhea" id="RHEA:52612"/>
        <dbReference type="Rhea" id="RHEA-COMP:10685"/>
        <dbReference type="Rhea" id="RHEA-COMP:10686"/>
        <dbReference type="ChEBI" id="CHEBI:15378"/>
        <dbReference type="ChEBI" id="CHEBI:57692"/>
        <dbReference type="ChEBI" id="CHEBI:58307"/>
        <dbReference type="ChEBI" id="CHEBI:82815"/>
        <dbReference type="ChEBI" id="CHEBI:84994"/>
        <dbReference type="EC" id="1.3.99.41"/>
    </reaction>
    <physiologicalReaction direction="left-to-right" evidence="5">
        <dbReference type="Rhea" id="RHEA:52613"/>
    </physiologicalReaction>
</comment>
<comment type="function">
    <text evidence="6">Involved in the assimilation of dimethylsulphoniopropionate (DMSP), an important compound in the fixation of carbon in marine phytoplankton, by mediating the conversion of 3-(methylthio)propanoyl-CoA (MMPA-CoA) to 3-(methylthio)acryloyl-CoA (MTA-CoA).</text>
</comment>
<feature type="domain" description="Acyl-CoA oxidase/dehydrogenase middle" evidence="11">
    <location>
        <begin position="162"/>
        <end position="268"/>
    </location>
</feature>
<dbReference type="FunFam" id="2.40.110.10:FF:000031">
    <property type="entry name" value="Acyl-CoA dehydrogenase, putative"/>
    <property type="match status" value="1"/>
</dbReference>
<dbReference type="PANTHER" id="PTHR42803">
    <property type="entry name" value="ACYL-COA DEHYDROGENASE"/>
    <property type="match status" value="1"/>
</dbReference>
<dbReference type="AlphaFoldDB" id="A0A162JTJ7"/>
<evidence type="ECO:0000259" key="13">
    <source>
        <dbReference type="Pfam" id="PF12806"/>
    </source>
</evidence>
<dbReference type="Pfam" id="PF02771">
    <property type="entry name" value="Acyl-CoA_dh_N"/>
    <property type="match status" value="1"/>
</dbReference>
<dbReference type="Gene3D" id="2.40.110.10">
    <property type="entry name" value="Butyryl-CoA Dehydrogenase, subunit A, domain 2"/>
    <property type="match status" value="1"/>
</dbReference>
<evidence type="ECO:0000256" key="3">
    <source>
        <dbReference type="ARBA" id="ARBA00022630"/>
    </source>
</evidence>
<dbReference type="InterPro" id="IPR009075">
    <property type="entry name" value="AcylCo_DH/oxidase_C"/>
</dbReference>
<evidence type="ECO:0000256" key="5">
    <source>
        <dbReference type="ARBA" id="ARBA00051388"/>
    </source>
</evidence>
<evidence type="ECO:0000256" key="9">
    <source>
        <dbReference type="RuleBase" id="RU362125"/>
    </source>
</evidence>
<feature type="domain" description="Acyl-CoA dehydrogenase/oxidase N-terminal" evidence="12">
    <location>
        <begin position="49"/>
        <end position="156"/>
    </location>
</feature>
<dbReference type="InterPro" id="IPR009100">
    <property type="entry name" value="AcylCoA_DH/oxidase_NM_dom_sf"/>
</dbReference>
<dbReference type="RefSeq" id="WP_062769247.1">
    <property type="nucleotide sequence ID" value="NZ_CP121045.1"/>
</dbReference>
<sequence>MDSKIINRRDLDFMLYDMLDVESLTTRPRFADHSRDTFDAAIDLSMKIATDHYLPHLRKNDTNEPRFENGRVVMIPEVKAAVDQFIEAGLLAAGQEEEWGGMQLPTTVAHACYALFDGANVATASYTFLTIGASNLIKSFGSDAQRERYLRPMLAGRFFGTMALTEPQAGSGLADVRTRAVPQDDGTYRITGNKIFISAGDHELSENIIHMVLARIEGAPAGVKGISLFIVPKVLVNEDGSLGARNDVALGGLIHKMGWRGTTSTMLNFGENGGAVGYLVGEPHKGLSYMFQMMNEARIGVGRCAVMLGYAGYLHSLDYARNRPQGRLPTDKDPASPQVPIVNHADVKRMLLAQKAAVEGGLALTLSCARLVDEQETGETEAARAEAQLLLDILTPIAKAWPSDYCLEANVHAIQIHGGYGFTREYQVEQYYRDNRLNPIHEGTNGIQAIDLLGRKVTMMNGAALQALGKRYAQAIAEARASGDDRVLWLADRFEEAVARLRKTTETLVPMGAEGKVELFLANATAYLHQFGHTVLAWIWLRQATTAARLAAAAPHDAERAFLDGKFAAARYFYVWELPKTAVWAGILESKDDTLLATADASF</sequence>
<feature type="domain" description="Acetyl-CoA dehydrogenase-like C-terminal" evidence="13">
    <location>
        <begin position="489"/>
        <end position="597"/>
    </location>
</feature>
<dbReference type="Proteomes" id="UP000075787">
    <property type="component" value="Unassembled WGS sequence"/>
</dbReference>
<comment type="cofactor">
    <cofactor evidence="1 9">
        <name>FAD</name>
        <dbReference type="ChEBI" id="CHEBI:57692"/>
    </cofactor>
</comment>
<evidence type="ECO:0000259" key="11">
    <source>
        <dbReference type="Pfam" id="PF02770"/>
    </source>
</evidence>
<dbReference type="Pfam" id="PF12806">
    <property type="entry name" value="Acyl-CoA_dh_C"/>
    <property type="match status" value="1"/>
</dbReference>
<dbReference type="EC" id="1.3.99.41" evidence="7"/>
<comment type="similarity">
    <text evidence="2 9">Belongs to the acyl-CoA dehydrogenase family.</text>
</comment>
<proteinExistence type="inferred from homology"/>
<dbReference type="SUPFAM" id="SSF47203">
    <property type="entry name" value="Acyl-CoA dehydrogenase C-terminal domain-like"/>
    <property type="match status" value="1"/>
</dbReference>
<evidence type="ECO:0000256" key="2">
    <source>
        <dbReference type="ARBA" id="ARBA00009347"/>
    </source>
</evidence>
<dbReference type="Pfam" id="PF02770">
    <property type="entry name" value="Acyl-CoA_dh_M"/>
    <property type="match status" value="1"/>
</dbReference>
<name>A0A162JTJ7_9PROT</name>